<dbReference type="EMBL" id="GEDC01010347">
    <property type="protein sequence ID" value="JAS26951.1"/>
    <property type="molecule type" value="Transcribed_RNA"/>
</dbReference>
<feature type="compositionally biased region" description="Low complexity" evidence="1">
    <location>
        <begin position="19"/>
        <end position="36"/>
    </location>
</feature>
<dbReference type="InterPro" id="IPR052596">
    <property type="entry name" value="AMBRA1_autophagy"/>
</dbReference>
<gene>
    <name evidence="2" type="ORF">g.29959</name>
</gene>
<feature type="compositionally biased region" description="Low complexity" evidence="1">
    <location>
        <begin position="59"/>
        <end position="94"/>
    </location>
</feature>
<feature type="compositionally biased region" description="Basic and acidic residues" evidence="1">
    <location>
        <begin position="143"/>
        <end position="155"/>
    </location>
</feature>
<feature type="region of interest" description="Disordered" evidence="1">
    <location>
        <begin position="398"/>
        <end position="420"/>
    </location>
</feature>
<dbReference type="GO" id="GO:1990756">
    <property type="term" value="F:ubiquitin-like ligase-substrate adaptor activity"/>
    <property type="evidence" value="ECO:0007669"/>
    <property type="project" value="TreeGrafter"/>
</dbReference>
<dbReference type="GO" id="GO:0000045">
    <property type="term" value="P:autophagosome assembly"/>
    <property type="evidence" value="ECO:0007669"/>
    <property type="project" value="TreeGrafter"/>
</dbReference>
<feature type="compositionally biased region" description="Polar residues" evidence="1">
    <location>
        <begin position="158"/>
        <end position="173"/>
    </location>
</feature>
<dbReference type="GO" id="GO:0000423">
    <property type="term" value="P:mitophagy"/>
    <property type="evidence" value="ECO:0007669"/>
    <property type="project" value="TreeGrafter"/>
</dbReference>
<dbReference type="PANTHER" id="PTHR22874">
    <property type="entry name" value="ACTIVATING MOLECULE IN BECN1-REGULATED AUTOPHAGY PROTEIN 1"/>
    <property type="match status" value="1"/>
</dbReference>
<proteinExistence type="predicted"/>
<dbReference type="SUPFAM" id="SSF50978">
    <property type="entry name" value="WD40 repeat-like"/>
    <property type="match status" value="1"/>
</dbReference>
<dbReference type="GO" id="GO:0080008">
    <property type="term" value="C:Cul4-RING E3 ubiquitin ligase complex"/>
    <property type="evidence" value="ECO:0007669"/>
    <property type="project" value="TreeGrafter"/>
</dbReference>
<feature type="compositionally biased region" description="Polar residues" evidence="1">
    <location>
        <begin position="1"/>
        <end position="10"/>
    </location>
</feature>
<dbReference type="AlphaFoldDB" id="A0A1B6DMN8"/>
<feature type="region of interest" description="Disordered" evidence="1">
    <location>
        <begin position="143"/>
        <end position="173"/>
    </location>
</feature>
<organism evidence="2">
    <name type="scientific">Clastoptera arizonana</name>
    <name type="common">Arizona spittle bug</name>
    <dbReference type="NCBI Taxonomy" id="38151"/>
    <lineage>
        <taxon>Eukaryota</taxon>
        <taxon>Metazoa</taxon>
        <taxon>Ecdysozoa</taxon>
        <taxon>Arthropoda</taxon>
        <taxon>Hexapoda</taxon>
        <taxon>Insecta</taxon>
        <taxon>Pterygota</taxon>
        <taxon>Neoptera</taxon>
        <taxon>Paraneoptera</taxon>
        <taxon>Hemiptera</taxon>
        <taxon>Auchenorrhyncha</taxon>
        <taxon>Cercopoidea</taxon>
        <taxon>Clastopteridae</taxon>
        <taxon>Clastoptera</taxon>
    </lineage>
</organism>
<evidence type="ECO:0000313" key="2">
    <source>
        <dbReference type="EMBL" id="JAS26951.1"/>
    </source>
</evidence>
<feature type="region of interest" description="Disordered" evidence="1">
    <location>
        <begin position="1"/>
        <end position="94"/>
    </location>
</feature>
<feature type="compositionally biased region" description="Low complexity" evidence="1">
    <location>
        <begin position="293"/>
        <end position="306"/>
    </location>
</feature>
<name>A0A1B6DMN8_9HEMI</name>
<evidence type="ECO:0000256" key="1">
    <source>
        <dbReference type="SAM" id="MobiDB-lite"/>
    </source>
</evidence>
<dbReference type="InterPro" id="IPR036322">
    <property type="entry name" value="WD40_repeat_dom_sf"/>
</dbReference>
<evidence type="ECO:0008006" key="3">
    <source>
        <dbReference type="Google" id="ProtNLM"/>
    </source>
</evidence>
<feature type="region of interest" description="Disordered" evidence="1">
    <location>
        <begin position="281"/>
        <end position="317"/>
    </location>
</feature>
<reference evidence="2" key="1">
    <citation type="submission" date="2015-12" db="EMBL/GenBank/DDBJ databases">
        <title>De novo transcriptome assembly of four potential Pierce s Disease insect vectors from Arizona vineyards.</title>
        <authorList>
            <person name="Tassone E.E."/>
        </authorList>
    </citation>
    <scope>NUCLEOTIDE SEQUENCE</scope>
</reference>
<accession>A0A1B6DMN8</accession>
<feature type="non-terminal residue" evidence="2">
    <location>
        <position position="1"/>
    </location>
</feature>
<sequence>NLEQASTSEELPSERGEASSSQVSGETSTGTTTSEEPPLVRGVKRKARDSQFISKPRSSRNATAVSSSSLSTGAGPSVSSSPPGGPSGSFQQSSSSFISSMRSILTQLESMVWRARARNAQRNFRLSRFIRMREERRLRNLWDTESSHESGREDQPEADNSQPSGANQPNEDSTWLRESIRLRARRILSLMVDNLRLFFENDNLNQRTSNEALHDRIYNLYMLLQLALNLTDLLLTQLASSRNELEYRRRNISTHVARDHDYFRNRQRCLRITTTSDAWRRIRRSTVPEPHDSSSQSQSTTPTTPTGLTENQRDPTQRIILGRGPRGLPHRHQAVFSNIRNSLFSQRISVPVVHVNGLPAPPVENNPPPRPPYSPPPYPIDTSGNHYVLTPRFLHPRYVGPNPFDESTSEDSSPQERQDSYLRGFGSSSVFLNDTPVSPHHRIQAWDFSKYNIPDISNVDKNIVVSECKIHNDASVDVSHDGRMLVTLLPSGRLSITTMLGVYSLQWETLGQLLYTTSFEQNAVSVSISPTTRHLVVGLASRRSVLINTDRYPNAQVYKLEKGTSAKKAPSKARGKLVHVKDLELSHNFALMSLNCIRWAPNPGQGLVYGTNTGQLKIIR</sequence>
<protein>
    <recommendedName>
        <fullName evidence="3">Activating molecule in BECN1-regulated autophagy protein 1</fullName>
    </recommendedName>
</protein>
<dbReference type="PANTHER" id="PTHR22874:SF1">
    <property type="entry name" value="ACTIVATING MOLECULE IN BECN1-REGULATED AUTOPHAGY PROTEIN 1"/>
    <property type="match status" value="1"/>
</dbReference>